<keyword evidence="2" id="KW-1185">Reference proteome</keyword>
<name>A0A3S0ZLU3_ELYCH</name>
<sequence length="240" mass="26682">MGNKQGVITGPGEEEMGSARYYRRSQGEVALPRTVDELWEDCLALKNGNLILAEAIDDLFEDEGSEESAGELETRLQGLVTINQGLVGQLTRDLELNAKLVCHQPQWNENLIMLVREIVSVINGYMAMLIRNIRKLRNLIVEMLQGNPKTASSMAAKSSLSKTKPNRLVYDVISETQDVDAMLVQLQKTQKQREDLERDIVTVLVCWRDFSSIMAAHELEPDVVVAAADSVAQGLAQLSK</sequence>
<evidence type="ECO:0000313" key="1">
    <source>
        <dbReference type="EMBL" id="RUS70375.1"/>
    </source>
</evidence>
<protein>
    <submittedName>
        <fullName evidence="1">Uncharacterized protein</fullName>
    </submittedName>
</protein>
<dbReference type="OrthoDB" id="6071821at2759"/>
<comment type="caution">
    <text evidence="1">The sequence shown here is derived from an EMBL/GenBank/DDBJ whole genome shotgun (WGS) entry which is preliminary data.</text>
</comment>
<gene>
    <name evidence="1" type="ORF">EGW08_021861</name>
</gene>
<dbReference type="Proteomes" id="UP000271974">
    <property type="component" value="Unassembled WGS sequence"/>
</dbReference>
<organism evidence="1 2">
    <name type="scientific">Elysia chlorotica</name>
    <name type="common">Eastern emerald elysia</name>
    <name type="synonym">Sea slug</name>
    <dbReference type="NCBI Taxonomy" id="188477"/>
    <lineage>
        <taxon>Eukaryota</taxon>
        <taxon>Metazoa</taxon>
        <taxon>Spiralia</taxon>
        <taxon>Lophotrochozoa</taxon>
        <taxon>Mollusca</taxon>
        <taxon>Gastropoda</taxon>
        <taxon>Heterobranchia</taxon>
        <taxon>Euthyneura</taxon>
        <taxon>Panpulmonata</taxon>
        <taxon>Sacoglossa</taxon>
        <taxon>Placobranchoidea</taxon>
        <taxon>Plakobranchidae</taxon>
        <taxon>Elysia</taxon>
    </lineage>
</organism>
<dbReference type="AlphaFoldDB" id="A0A3S0ZLU3"/>
<proteinExistence type="predicted"/>
<reference evidence="1 2" key="1">
    <citation type="submission" date="2019-01" db="EMBL/GenBank/DDBJ databases">
        <title>A draft genome assembly of the solar-powered sea slug Elysia chlorotica.</title>
        <authorList>
            <person name="Cai H."/>
            <person name="Li Q."/>
            <person name="Fang X."/>
            <person name="Li J."/>
            <person name="Curtis N.E."/>
            <person name="Altenburger A."/>
            <person name="Shibata T."/>
            <person name="Feng M."/>
            <person name="Maeda T."/>
            <person name="Schwartz J.A."/>
            <person name="Shigenobu S."/>
            <person name="Lundholm N."/>
            <person name="Nishiyama T."/>
            <person name="Yang H."/>
            <person name="Hasebe M."/>
            <person name="Li S."/>
            <person name="Pierce S.K."/>
            <person name="Wang J."/>
        </authorList>
    </citation>
    <scope>NUCLEOTIDE SEQUENCE [LARGE SCALE GENOMIC DNA]</scope>
    <source>
        <strain evidence="1">EC2010</strain>
        <tissue evidence="1">Whole organism of an adult</tissue>
    </source>
</reference>
<dbReference type="EMBL" id="RQTK01001424">
    <property type="protein sequence ID" value="RUS70375.1"/>
    <property type="molecule type" value="Genomic_DNA"/>
</dbReference>
<accession>A0A3S0ZLU3</accession>
<evidence type="ECO:0000313" key="2">
    <source>
        <dbReference type="Proteomes" id="UP000271974"/>
    </source>
</evidence>